<comment type="similarity">
    <text evidence="8">Belongs to the MntP (TC 9.B.29) family.</text>
</comment>
<reference evidence="9 10" key="1">
    <citation type="journal article" date="2015" name="Int. J. Syst. Evol. Microbiol.">
        <title>Mariniphaga sediminis sp. nov., isolated from coastal sediment.</title>
        <authorList>
            <person name="Wang F.Q."/>
            <person name="Shen Q.Y."/>
            <person name="Chen G.J."/>
            <person name="Du Z.J."/>
        </authorList>
    </citation>
    <scope>NUCLEOTIDE SEQUENCE [LARGE SCALE GENOMIC DNA]</scope>
    <source>
        <strain evidence="9 10">SY21</strain>
    </source>
</reference>
<evidence type="ECO:0000256" key="3">
    <source>
        <dbReference type="ARBA" id="ARBA00022692"/>
    </source>
</evidence>
<evidence type="ECO:0000313" key="9">
    <source>
        <dbReference type="EMBL" id="RIH66320.1"/>
    </source>
</evidence>
<keyword evidence="2 8" id="KW-1003">Cell membrane</keyword>
<keyword evidence="5 8" id="KW-0406">Ion transport</keyword>
<dbReference type="HAMAP" id="MF_01521">
    <property type="entry name" value="MntP_pump"/>
    <property type="match status" value="1"/>
</dbReference>
<dbReference type="Pfam" id="PF02659">
    <property type="entry name" value="Mntp"/>
    <property type="match status" value="1"/>
</dbReference>
<accession>A0A399D7L0</accession>
<evidence type="ECO:0000313" key="10">
    <source>
        <dbReference type="Proteomes" id="UP000266441"/>
    </source>
</evidence>
<dbReference type="GO" id="GO:0005886">
    <property type="term" value="C:plasma membrane"/>
    <property type="evidence" value="ECO:0007669"/>
    <property type="project" value="UniProtKB-SubCell"/>
</dbReference>
<proteinExistence type="inferred from homology"/>
<feature type="transmembrane region" description="Helical" evidence="8">
    <location>
        <begin position="50"/>
        <end position="72"/>
    </location>
</feature>
<evidence type="ECO:0000256" key="8">
    <source>
        <dbReference type="HAMAP-Rule" id="MF_01521"/>
    </source>
</evidence>
<feature type="transmembrane region" description="Helical" evidence="8">
    <location>
        <begin position="78"/>
        <end position="96"/>
    </location>
</feature>
<keyword evidence="4 8" id="KW-1133">Transmembrane helix</keyword>
<dbReference type="InterPro" id="IPR022929">
    <property type="entry name" value="Put_MntP"/>
</dbReference>
<feature type="transmembrane region" description="Helical" evidence="8">
    <location>
        <begin position="145"/>
        <end position="167"/>
    </location>
</feature>
<feature type="transmembrane region" description="Helical" evidence="8">
    <location>
        <begin position="179"/>
        <end position="199"/>
    </location>
</feature>
<feature type="transmembrane region" description="Helical" evidence="8">
    <location>
        <begin position="117"/>
        <end position="139"/>
    </location>
</feature>
<comment type="function">
    <text evidence="8">Probably functions as a manganese efflux pump.</text>
</comment>
<evidence type="ECO:0000256" key="2">
    <source>
        <dbReference type="ARBA" id="ARBA00022475"/>
    </source>
</evidence>
<evidence type="ECO:0000256" key="7">
    <source>
        <dbReference type="ARBA" id="ARBA00023211"/>
    </source>
</evidence>
<keyword evidence="1 8" id="KW-0813">Transport</keyword>
<keyword evidence="7 8" id="KW-0464">Manganese</keyword>
<keyword evidence="3 8" id="KW-0812">Transmembrane</keyword>
<keyword evidence="10" id="KW-1185">Reference proteome</keyword>
<evidence type="ECO:0000256" key="1">
    <source>
        <dbReference type="ARBA" id="ARBA00022448"/>
    </source>
</evidence>
<name>A0A399D7L0_9BACT</name>
<comment type="subcellular location">
    <subcellularLocation>
        <location evidence="8">Cell membrane</location>
        <topology evidence="8">Multi-pass membrane protein</topology>
    </subcellularLocation>
</comment>
<dbReference type="PANTHER" id="PTHR35529">
    <property type="entry name" value="MANGANESE EFFLUX PUMP MNTP-RELATED"/>
    <property type="match status" value="1"/>
</dbReference>
<dbReference type="EMBL" id="QWET01000003">
    <property type="protein sequence ID" value="RIH66320.1"/>
    <property type="molecule type" value="Genomic_DNA"/>
</dbReference>
<dbReference type="GO" id="GO:0005384">
    <property type="term" value="F:manganese ion transmembrane transporter activity"/>
    <property type="evidence" value="ECO:0007669"/>
    <property type="project" value="UniProtKB-UniRule"/>
</dbReference>
<dbReference type="Proteomes" id="UP000266441">
    <property type="component" value="Unassembled WGS sequence"/>
</dbReference>
<keyword evidence="6 8" id="KW-0472">Membrane</keyword>
<dbReference type="PANTHER" id="PTHR35529:SF1">
    <property type="entry name" value="MANGANESE EFFLUX PUMP MNTP-RELATED"/>
    <property type="match status" value="1"/>
</dbReference>
<dbReference type="InterPro" id="IPR003810">
    <property type="entry name" value="Mntp/YtaF"/>
</dbReference>
<organism evidence="9 10">
    <name type="scientific">Mariniphaga sediminis</name>
    <dbReference type="NCBI Taxonomy" id="1628158"/>
    <lineage>
        <taxon>Bacteria</taxon>
        <taxon>Pseudomonadati</taxon>
        <taxon>Bacteroidota</taxon>
        <taxon>Bacteroidia</taxon>
        <taxon>Marinilabiliales</taxon>
        <taxon>Prolixibacteraceae</taxon>
        <taxon>Mariniphaga</taxon>
    </lineage>
</organism>
<comment type="caution">
    <text evidence="9">The sequence shown here is derived from an EMBL/GenBank/DDBJ whole genome shotgun (WGS) entry which is preliminary data.</text>
</comment>
<sequence>MNWVFLQLKQKMSFIQFITFFLIGVGLSFDSFAVSVSCGLMRQEIRFKQAIPIAVSLAFFQAFFPVIGWLAGTTLHKLIYSVDHWIAFGLLALTGIKMMVEGAKPDGTLQSFDPFKVRIILGLSIATSIDALVVGLSFGFLELPILFPVAIIGAVTFLASMLGMLFGKYIPAKCSKQSLILGGIILIAIGIKILVEHLFV</sequence>
<feature type="transmembrane region" description="Helical" evidence="8">
    <location>
        <begin position="14"/>
        <end position="38"/>
    </location>
</feature>
<dbReference type="AlphaFoldDB" id="A0A399D7L0"/>
<evidence type="ECO:0000256" key="6">
    <source>
        <dbReference type="ARBA" id="ARBA00023136"/>
    </source>
</evidence>
<evidence type="ECO:0000256" key="4">
    <source>
        <dbReference type="ARBA" id="ARBA00022989"/>
    </source>
</evidence>
<gene>
    <name evidence="8" type="primary">mntP</name>
    <name evidence="9" type="ORF">D1164_05245</name>
</gene>
<protein>
    <recommendedName>
        <fullName evidence="8">Putative manganese efflux pump MntP</fullName>
    </recommendedName>
</protein>
<evidence type="ECO:0000256" key="5">
    <source>
        <dbReference type="ARBA" id="ARBA00023065"/>
    </source>
</evidence>